<reference evidence="1" key="1">
    <citation type="submission" date="2014-07" db="EMBL/GenBank/DDBJ databases">
        <authorList>
            <person name="Martin A.A"/>
            <person name="De Silva N."/>
        </authorList>
    </citation>
    <scope>NUCLEOTIDE SEQUENCE</scope>
</reference>
<proteinExistence type="predicted"/>
<protein>
    <submittedName>
        <fullName evidence="2">Uncharacterized protein</fullName>
    </submittedName>
</protein>
<dbReference type="WBParaSite" id="SVE_0779000.1">
    <property type="protein sequence ID" value="SVE_0779000.1"/>
    <property type="gene ID" value="SVE_0779000"/>
</dbReference>
<name>A0A0K0FFZ3_STRVS</name>
<reference evidence="2" key="2">
    <citation type="submission" date="2015-08" db="UniProtKB">
        <authorList>
            <consortium name="WormBaseParasite"/>
        </authorList>
    </citation>
    <scope>IDENTIFICATION</scope>
</reference>
<accession>A0A0K0FFZ3</accession>
<dbReference type="AlphaFoldDB" id="A0A0K0FFZ3"/>
<sequence>MDAETRRKTLESFRWHSGYSFFSSEAYHQSLGTFIDGIGLLIKSELENFISYVVRQKSDKLAKIEFTTFSLCLQEEERKISIKIY</sequence>
<evidence type="ECO:0000313" key="2">
    <source>
        <dbReference type="WBParaSite" id="SVE_0779000.1"/>
    </source>
</evidence>
<dbReference type="Proteomes" id="UP000035680">
    <property type="component" value="Unassembled WGS sequence"/>
</dbReference>
<organism evidence="1 2">
    <name type="scientific">Strongyloides venezuelensis</name>
    <name type="common">Threadworm</name>
    <dbReference type="NCBI Taxonomy" id="75913"/>
    <lineage>
        <taxon>Eukaryota</taxon>
        <taxon>Metazoa</taxon>
        <taxon>Ecdysozoa</taxon>
        <taxon>Nematoda</taxon>
        <taxon>Chromadorea</taxon>
        <taxon>Rhabditida</taxon>
        <taxon>Tylenchina</taxon>
        <taxon>Panagrolaimomorpha</taxon>
        <taxon>Strongyloidoidea</taxon>
        <taxon>Strongyloididae</taxon>
        <taxon>Strongyloides</taxon>
    </lineage>
</organism>
<keyword evidence="1" id="KW-1185">Reference proteome</keyword>
<evidence type="ECO:0000313" key="1">
    <source>
        <dbReference type="Proteomes" id="UP000035680"/>
    </source>
</evidence>